<evidence type="ECO:0000256" key="4">
    <source>
        <dbReference type="ARBA" id="ARBA00022692"/>
    </source>
</evidence>
<accession>A0A127Q2L1</accession>
<evidence type="ECO:0000256" key="7">
    <source>
        <dbReference type="SAM" id="Phobius"/>
    </source>
</evidence>
<feature type="transmembrane region" description="Helical" evidence="7">
    <location>
        <begin position="149"/>
        <end position="170"/>
    </location>
</feature>
<keyword evidence="4 7" id="KW-0812">Transmembrane</keyword>
<sequence>MTLGFLLTTLIIVASPGTGVIYTLSAGLSRGAKASVLAAFSCTLGILPHLAAAMLGLAAVLHSSALAFNAIKYAGIAYLLFMAWNSLREKGALRVEDAADQRSDLRVIIDGILINILNPKLSIFFVAFLPQFVSPQESQPLLRMLELSGTFMLATFVIFSLYGIFAAVMRDHVITRPAVMTWMRRSFATAFGALAVKLALTER</sequence>
<dbReference type="GO" id="GO:0005886">
    <property type="term" value="C:plasma membrane"/>
    <property type="evidence" value="ECO:0007669"/>
    <property type="project" value="UniProtKB-SubCell"/>
</dbReference>
<evidence type="ECO:0000256" key="3">
    <source>
        <dbReference type="ARBA" id="ARBA00022475"/>
    </source>
</evidence>
<keyword evidence="6 7" id="KW-0472">Membrane</keyword>
<evidence type="ECO:0000256" key="6">
    <source>
        <dbReference type="ARBA" id="ARBA00023136"/>
    </source>
</evidence>
<proteinExistence type="inferred from homology"/>
<comment type="subcellular location">
    <subcellularLocation>
        <location evidence="1">Cell membrane</location>
        <topology evidence="1">Multi-pass membrane protein</topology>
    </subcellularLocation>
</comment>
<feature type="transmembrane region" description="Helical" evidence="7">
    <location>
        <begin position="36"/>
        <end position="60"/>
    </location>
</feature>
<evidence type="ECO:0000256" key="2">
    <source>
        <dbReference type="ARBA" id="ARBA00007928"/>
    </source>
</evidence>
<dbReference type="RefSeq" id="WP_061939488.1">
    <property type="nucleotide sequence ID" value="NZ_CP013234.1"/>
</dbReference>
<dbReference type="PANTHER" id="PTHR30086">
    <property type="entry name" value="ARGININE EXPORTER PROTEIN ARGO"/>
    <property type="match status" value="1"/>
</dbReference>
<dbReference type="Proteomes" id="UP000074561">
    <property type="component" value="Chromosome"/>
</dbReference>
<reference evidence="8 9" key="1">
    <citation type="submission" date="2015-11" db="EMBL/GenBank/DDBJ databases">
        <title>Exploring the genomic traits of fungus-feeding bacterial genus Collimonas.</title>
        <authorList>
            <person name="Song C."/>
            <person name="Schmidt R."/>
            <person name="de Jager V."/>
            <person name="Krzyzanowska D."/>
            <person name="Jongedijk E."/>
            <person name="Cankar K."/>
            <person name="Beekwilder J."/>
            <person name="van Veen A."/>
            <person name="de Boer W."/>
            <person name="van Veen J.A."/>
            <person name="Garbeva P."/>
        </authorList>
    </citation>
    <scope>NUCLEOTIDE SEQUENCE [LARGE SCALE GENOMIC DNA]</scope>
    <source>
        <strain evidence="8 9">Ter91</strain>
    </source>
</reference>
<dbReference type="STRING" id="279113.CPter91_1946"/>
<dbReference type="OrthoDB" id="9804822at2"/>
<keyword evidence="3" id="KW-1003">Cell membrane</keyword>
<gene>
    <name evidence="8" type="ORF">CPter91_1946</name>
</gene>
<keyword evidence="5 7" id="KW-1133">Transmembrane helix</keyword>
<dbReference type="EMBL" id="CP013234">
    <property type="protein sequence ID" value="AMP04318.1"/>
    <property type="molecule type" value="Genomic_DNA"/>
</dbReference>
<dbReference type="GO" id="GO:0042970">
    <property type="term" value="F:homoserine transmembrane transporter activity"/>
    <property type="evidence" value="ECO:0007669"/>
    <property type="project" value="TreeGrafter"/>
</dbReference>
<feature type="transmembrane region" description="Helical" evidence="7">
    <location>
        <begin position="6"/>
        <end position="24"/>
    </location>
</feature>
<dbReference type="Pfam" id="PF01810">
    <property type="entry name" value="LysE"/>
    <property type="match status" value="1"/>
</dbReference>
<name>A0A127Q2L1_9BURK</name>
<organism evidence="8 9">
    <name type="scientific">Collimonas pratensis</name>
    <dbReference type="NCBI Taxonomy" id="279113"/>
    <lineage>
        <taxon>Bacteria</taxon>
        <taxon>Pseudomonadati</taxon>
        <taxon>Pseudomonadota</taxon>
        <taxon>Betaproteobacteria</taxon>
        <taxon>Burkholderiales</taxon>
        <taxon>Oxalobacteraceae</taxon>
        <taxon>Collimonas</taxon>
    </lineage>
</organism>
<protein>
    <submittedName>
        <fullName evidence="8">LysE type translocator family protein</fullName>
    </submittedName>
</protein>
<comment type="similarity">
    <text evidence="2">Belongs to the Rht family.</text>
</comment>
<evidence type="ECO:0000313" key="9">
    <source>
        <dbReference type="Proteomes" id="UP000074561"/>
    </source>
</evidence>
<dbReference type="AlphaFoldDB" id="A0A127Q2L1"/>
<evidence type="ECO:0000256" key="5">
    <source>
        <dbReference type="ARBA" id="ARBA00022989"/>
    </source>
</evidence>
<dbReference type="PANTHER" id="PTHR30086:SF14">
    <property type="entry name" value="HOMOSERINE_HOMOSERINE LACTONE EFFLUX PROTEIN"/>
    <property type="match status" value="1"/>
</dbReference>
<dbReference type="KEGG" id="cpra:CPter91_1946"/>
<dbReference type="InterPro" id="IPR001123">
    <property type="entry name" value="LeuE-type"/>
</dbReference>
<feature type="transmembrane region" description="Helical" evidence="7">
    <location>
        <begin position="107"/>
        <end position="129"/>
    </location>
</feature>
<dbReference type="PATRIC" id="fig|279113.9.peg.1933"/>
<feature type="transmembrane region" description="Helical" evidence="7">
    <location>
        <begin position="66"/>
        <end position="87"/>
    </location>
</feature>
<dbReference type="PIRSF" id="PIRSF006324">
    <property type="entry name" value="LeuE"/>
    <property type="match status" value="1"/>
</dbReference>
<evidence type="ECO:0000313" key="8">
    <source>
        <dbReference type="EMBL" id="AMP04318.1"/>
    </source>
</evidence>
<evidence type="ECO:0000256" key="1">
    <source>
        <dbReference type="ARBA" id="ARBA00004651"/>
    </source>
</evidence>